<dbReference type="SMART" id="SM00053">
    <property type="entry name" value="DYNc"/>
    <property type="match status" value="1"/>
</dbReference>
<feature type="domain" description="GED" evidence="4">
    <location>
        <begin position="688"/>
        <end position="781"/>
    </location>
</feature>
<dbReference type="Gene3D" id="1.20.120.1240">
    <property type="entry name" value="Dynamin, middle domain"/>
    <property type="match status" value="1"/>
</dbReference>
<dbReference type="PROSITE" id="PS51388">
    <property type="entry name" value="GED"/>
    <property type="match status" value="1"/>
</dbReference>
<evidence type="ECO:0000256" key="1">
    <source>
        <dbReference type="ARBA" id="ARBA00022741"/>
    </source>
</evidence>
<dbReference type="Gene3D" id="3.40.50.300">
    <property type="entry name" value="P-loop containing nucleotide triphosphate hydrolases"/>
    <property type="match status" value="1"/>
</dbReference>
<dbReference type="InterPro" id="IPR027417">
    <property type="entry name" value="P-loop_NTPase"/>
</dbReference>
<reference evidence="5 6" key="1">
    <citation type="submission" date="2023-01" db="EMBL/GenBank/DDBJ databases">
        <title>Analysis of 21 Apiospora genomes using comparative genomics revels a genus with tremendous synthesis potential of carbohydrate active enzymes and secondary metabolites.</title>
        <authorList>
            <person name="Sorensen T."/>
        </authorList>
    </citation>
    <scope>NUCLEOTIDE SEQUENCE [LARGE SCALE GENOMIC DNA]</scope>
    <source>
        <strain evidence="5 6">CBS 24483</strain>
    </source>
</reference>
<feature type="region of interest" description="Disordered" evidence="3">
    <location>
        <begin position="1"/>
        <end position="29"/>
    </location>
</feature>
<evidence type="ECO:0000313" key="6">
    <source>
        <dbReference type="Proteomes" id="UP001391051"/>
    </source>
</evidence>
<dbReference type="Pfam" id="PF00350">
    <property type="entry name" value="Dynamin_N"/>
    <property type="match status" value="1"/>
</dbReference>
<dbReference type="InterPro" id="IPR045063">
    <property type="entry name" value="Dynamin_N"/>
</dbReference>
<dbReference type="InterPro" id="IPR000375">
    <property type="entry name" value="Dynamin_stalk"/>
</dbReference>
<evidence type="ECO:0000256" key="3">
    <source>
        <dbReference type="SAM" id="MobiDB-lite"/>
    </source>
</evidence>
<evidence type="ECO:0000256" key="2">
    <source>
        <dbReference type="ARBA" id="ARBA00023134"/>
    </source>
</evidence>
<keyword evidence="6" id="KW-1185">Reference proteome</keyword>
<keyword evidence="1" id="KW-0547">Nucleotide-binding</keyword>
<dbReference type="Pfam" id="PF01031">
    <property type="entry name" value="Dynamin_M"/>
    <property type="match status" value="1"/>
</dbReference>
<dbReference type="PANTHER" id="PTHR11566">
    <property type="entry name" value="DYNAMIN"/>
    <property type="match status" value="1"/>
</dbReference>
<feature type="compositionally biased region" description="Polar residues" evidence="3">
    <location>
        <begin position="11"/>
        <end position="22"/>
    </location>
</feature>
<accession>A0ABR1QM01</accession>
<dbReference type="InterPro" id="IPR001401">
    <property type="entry name" value="Dynamin_GTPase"/>
</dbReference>
<dbReference type="PRINTS" id="PR00195">
    <property type="entry name" value="DYNAMIN"/>
</dbReference>
<evidence type="ECO:0000259" key="4">
    <source>
        <dbReference type="PROSITE" id="PS51388"/>
    </source>
</evidence>
<sequence>MSFLGEEPAPQGTQEPSEQHSNSTKDELLKDPFASKSSQILFDAIDQLQSCDASQDIDIPQLVIVGGQSAGKSSLLQSLTSIPFPVSHGLCTRFATRIISRRTPPKSRDEVIITIVKPDFELDHIFNYANENPYDKYVYRAETLDSQTFAELMEEVRFPHCRLISFSSTAMAANDTKVSEKYMGIDSGISPSNKNFATEVLKIELSGPQRAHFSILDIPGHVSNAFRVHKWEMEGIESMIVEYMKKPQNIVICVSDASNDLENQPIFKLAEEHVESTRLIPVFTKCDKATSPEDVVGIATGEDQHFRPMKHGWFVVRNRVGDEDASFDLDEAEATLFGSAPWSRVPNRRRGSKKLRDYLGGLLCAKIREEFPDMQETVKELLGEQLALREVLGEPRADGNAQLRYLMKIVDGYTANVEQALKTPWNFSRKEMQLRSIVSNRNRNFDRDMMTKGHTFEFEQPRLLYRQDTPAIDQTGLPPTPDGSPQPKSKRDGSKRKSTQNRAAIDNGPLTSAELRAEIQKQIHSFQSSQLPGLLNPDILPVLYRQQTTNWIAIARDHLLGVSRDIQTAAERLLAQQLVYDSTQPDSDAYDNLLPILEDMGCKAEKKALDRLEEYYRDELTFPFFTTNPDFTRRLEENRVIRFKNYTYEHLQDVWNKVMQQPDNGALFDASLDAMYARIHPSAAEHTEDEAHDILKAYYELSLRTFIEHVNMRIVEGMLVSLQGPLKGLSTEYLMSLSEAEIEELAREDETKQVQREQCLARIARLTEANKIAENALRETRPRAVEAVA</sequence>
<dbReference type="SUPFAM" id="SSF52540">
    <property type="entry name" value="P-loop containing nucleoside triphosphate hydrolases"/>
    <property type="match status" value="1"/>
</dbReference>
<organism evidence="5 6">
    <name type="scientific">Apiospora aurea</name>
    <dbReference type="NCBI Taxonomy" id="335848"/>
    <lineage>
        <taxon>Eukaryota</taxon>
        <taxon>Fungi</taxon>
        <taxon>Dikarya</taxon>
        <taxon>Ascomycota</taxon>
        <taxon>Pezizomycotina</taxon>
        <taxon>Sordariomycetes</taxon>
        <taxon>Xylariomycetidae</taxon>
        <taxon>Amphisphaeriales</taxon>
        <taxon>Apiosporaceae</taxon>
        <taxon>Apiospora</taxon>
    </lineage>
</organism>
<gene>
    <name evidence="5" type="ORF">PG986_003964</name>
</gene>
<dbReference type="EMBL" id="JAQQWE010000003">
    <property type="protein sequence ID" value="KAK7959110.1"/>
    <property type="molecule type" value="Genomic_DNA"/>
</dbReference>
<comment type="caution">
    <text evidence="5">The sequence shown here is derived from an EMBL/GenBank/DDBJ whole genome shotgun (WGS) entry which is preliminary data.</text>
</comment>
<dbReference type="PANTHER" id="PTHR11566:SF21">
    <property type="entry name" value="DYNAMIN RELATED PROTEIN 1, ISOFORM A"/>
    <property type="match status" value="1"/>
</dbReference>
<dbReference type="RefSeq" id="XP_066702813.1">
    <property type="nucleotide sequence ID" value="XM_066840186.1"/>
</dbReference>
<dbReference type="Proteomes" id="UP001391051">
    <property type="component" value="Unassembled WGS sequence"/>
</dbReference>
<evidence type="ECO:0000313" key="5">
    <source>
        <dbReference type="EMBL" id="KAK7959110.1"/>
    </source>
</evidence>
<dbReference type="InterPro" id="IPR022812">
    <property type="entry name" value="Dynamin"/>
</dbReference>
<feature type="region of interest" description="Disordered" evidence="3">
    <location>
        <begin position="471"/>
        <end position="510"/>
    </location>
</feature>
<dbReference type="CDD" id="cd08771">
    <property type="entry name" value="DLP_1"/>
    <property type="match status" value="1"/>
</dbReference>
<dbReference type="GeneID" id="92073248"/>
<keyword evidence="2" id="KW-0342">GTP-binding</keyword>
<proteinExistence type="predicted"/>
<protein>
    <recommendedName>
        <fullName evidence="4">GED domain-containing protein</fullName>
    </recommendedName>
</protein>
<name>A0ABR1QM01_9PEZI</name>
<dbReference type="InterPro" id="IPR020850">
    <property type="entry name" value="GED_dom"/>
</dbReference>